<protein>
    <submittedName>
        <fullName evidence="1">Uncharacterized protein</fullName>
    </submittedName>
</protein>
<name>A0ABT6TZR7_9GAMM</name>
<sequence length="763" mass="86945">MQHFGAFKMKNFYFYKTDISSNKPNVMVCFYAGGAFNFEAFSDEVVTQFKSSIFTRDIVFITPEFNKADISTQLLIDDAQSTLKERINSFQELNFHTCFIKRDGGCDISIFSKTKSPLSNANIERLIEFGIYNIITSRNLIIEAHSNIHFIKPSGKHTNKFIDVKNLLESSAEITFIAASLLKMIPANVNKIYVDTSGIFPLAYELGNLIRTFKNTTETILIDSFGSYGGIDEYEFSSDANTLVLISASTSNNLFEKLKKNTSLEQASLVTVIMTQVNDGEQKVLVEFEQFKDKFCKSYFQHFESYDENECQMCLKEHSIPIALNKSRFVFEAPHTQSYLPLAVDSDKNLRELIHQYKNLDAFRCLYDGVDGTKKPTPEYFIDVSKIIEQDEFKEKVKNNIHRFFPLNTDCIVHCKDEGAKELSYLIKNNVSELNLNVEVYDGEIPETVTPRKGIVVVAGSLESGKSLLNISRALRKYNELPITYIVGFAKYNSEPEFKKLQMDLKFSEGPCGFHQFHVIEKILLPINEHKENSWEKEIELLKRLKVKHLTDEKLLSELDARDKLLRGASSVDNQGLGEELFLKSPKNQPLVLGPTFAFWNKGDNDEYFKHQATVYFTISSVLQRLRTVAKDSGAAPLGKGYIIRQLDPLLFDRFNEGIIQASILRTAKSRELDYSAADDKSRIVGSLIERMLNTPEADESKGLPEILLALCTKKLQVKKDHLTGFDTHKVDKDLHPMTWALVEHARQVLFNQDSESEKLIPL</sequence>
<evidence type="ECO:0000313" key="1">
    <source>
        <dbReference type="EMBL" id="MDI4669401.1"/>
    </source>
</evidence>
<accession>A0ABT6TZR7</accession>
<reference evidence="1 2" key="1">
    <citation type="submission" date="2022-02" db="EMBL/GenBank/DDBJ databases">
        <title>Genome analysis of Beneficial Microorganisms for Coral consortium from Pocillopora damicornis.</title>
        <authorList>
            <person name="Rosado P.M."/>
            <person name="Cardoso P.M."/>
            <person name="Rosado J.G."/>
            <person name="Schultz J."/>
            <person name="Rocha U."/>
            <person name="Costa T.K."/>
            <person name="Peixoto R.S."/>
        </authorList>
    </citation>
    <scope>NUCLEOTIDE SEQUENCE [LARGE SCALE GENOMIC DNA]</scope>
    <source>
        <strain evidence="1 2">BMC5</strain>
    </source>
</reference>
<proteinExistence type="predicted"/>
<organism evidence="1 2">
    <name type="scientific">Pseudoalteromonas shioyasakiensis</name>
    <dbReference type="NCBI Taxonomy" id="1190813"/>
    <lineage>
        <taxon>Bacteria</taxon>
        <taxon>Pseudomonadati</taxon>
        <taxon>Pseudomonadota</taxon>
        <taxon>Gammaproteobacteria</taxon>
        <taxon>Alteromonadales</taxon>
        <taxon>Pseudoalteromonadaceae</taxon>
        <taxon>Pseudoalteromonas</taxon>
    </lineage>
</organism>
<dbReference type="EMBL" id="JAKUMG010000003">
    <property type="protein sequence ID" value="MDI4669401.1"/>
    <property type="molecule type" value="Genomic_DNA"/>
</dbReference>
<dbReference type="Proteomes" id="UP001156974">
    <property type="component" value="Unassembled WGS sequence"/>
</dbReference>
<dbReference type="RefSeq" id="WP_175083459.1">
    <property type="nucleotide sequence ID" value="NZ_JAKUMG010000003.1"/>
</dbReference>
<keyword evidence="2" id="KW-1185">Reference proteome</keyword>
<comment type="caution">
    <text evidence="1">The sequence shown here is derived from an EMBL/GenBank/DDBJ whole genome shotgun (WGS) entry which is preliminary data.</text>
</comment>
<evidence type="ECO:0000313" key="2">
    <source>
        <dbReference type="Proteomes" id="UP001156974"/>
    </source>
</evidence>
<gene>
    <name evidence="1" type="ORF">MKZ47_09855</name>
</gene>